<sequence>MTKRVEFEAKTIKDAEVKATELLKMPLQFIKLTAIKEKKGILGIGASTTYEAVLEINLALEGKKYLDNIFQALEIDVKTEFRSQNEGTEIYYQIQSKENALLIGRDGKTLDAIQTLLKTYLHNYTNEKLTVSLDIGQYKQNRKKQLEILATKLAKEVAFTRVEVRLDPMNSYERRIIHTKLAEWRDVFTESEGEGENRQIVIKPRKK</sequence>
<dbReference type="PROSITE" id="PS51061">
    <property type="entry name" value="R3H"/>
    <property type="match status" value="1"/>
</dbReference>
<dbReference type="RefSeq" id="WP_262095428.1">
    <property type="nucleotide sequence ID" value="NZ_JAOEGN010000001.1"/>
</dbReference>
<dbReference type="InterPro" id="IPR015946">
    <property type="entry name" value="KH_dom-like_a/b"/>
</dbReference>
<gene>
    <name evidence="2" type="ORF">N7603_00855</name>
</gene>
<feature type="domain" description="R3H" evidence="1">
    <location>
        <begin position="140"/>
        <end position="206"/>
    </location>
</feature>
<dbReference type="SMART" id="SM00393">
    <property type="entry name" value="R3H"/>
    <property type="match status" value="1"/>
</dbReference>
<dbReference type="NCBIfam" id="NF041568">
    <property type="entry name" value="Jag_EloR"/>
    <property type="match status" value="1"/>
</dbReference>
<dbReference type="CDD" id="cd02644">
    <property type="entry name" value="R3H_jag"/>
    <property type="match status" value="1"/>
</dbReference>
<evidence type="ECO:0000259" key="1">
    <source>
        <dbReference type="PROSITE" id="PS51061"/>
    </source>
</evidence>
<dbReference type="InterPro" id="IPR034079">
    <property type="entry name" value="R3H_KhpB"/>
</dbReference>
<keyword evidence="3" id="KW-1185">Reference proteome</keyword>
<dbReference type="InterPro" id="IPR039247">
    <property type="entry name" value="KhpB"/>
</dbReference>
<dbReference type="PANTHER" id="PTHR35800">
    <property type="entry name" value="PROTEIN JAG"/>
    <property type="match status" value="1"/>
</dbReference>
<dbReference type="InterPro" id="IPR036867">
    <property type="entry name" value="R3H_dom_sf"/>
</dbReference>
<evidence type="ECO:0000313" key="2">
    <source>
        <dbReference type="EMBL" id="MCU0104211.1"/>
    </source>
</evidence>
<dbReference type="Proteomes" id="UP001209076">
    <property type="component" value="Unassembled WGS sequence"/>
</dbReference>
<dbReference type="InterPro" id="IPR038008">
    <property type="entry name" value="Jag_KH"/>
</dbReference>
<reference evidence="3" key="1">
    <citation type="submission" date="2023-07" db="EMBL/GenBank/DDBJ databases">
        <title>Novel Mycoplasma species identified in domestic and wild animals.</title>
        <authorList>
            <person name="Volokhov D.V."/>
            <person name="Furtak V.A."/>
            <person name="Zagorodnyaya T.A."/>
        </authorList>
    </citation>
    <scope>NUCLEOTIDE SEQUENCE [LARGE SCALE GENOMIC DNA]</scope>
    <source>
        <strain evidence="3">92-19</strain>
    </source>
</reference>
<dbReference type="Gene3D" id="3.30.300.20">
    <property type="match status" value="1"/>
</dbReference>
<dbReference type="SUPFAM" id="SSF82708">
    <property type="entry name" value="R3H domain"/>
    <property type="match status" value="1"/>
</dbReference>
<dbReference type="CDD" id="cd02414">
    <property type="entry name" value="KH-II_Jag"/>
    <property type="match status" value="1"/>
</dbReference>
<dbReference type="InterPro" id="IPR001374">
    <property type="entry name" value="R3H_dom"/>
</dbReference>
<dbReference type="Pfam" id="PF13083">
    <property type="entry name" value="KH_KhpA-B"/>
    <property type="match status" value="1"/>
</dbReference>
<dbReference type="Gene3D" id="3.30.1370.50">
    <property type="entry name" value="R3H-like domain"/>
    <property type="match status" value="1"/>
</dbReference>
<comment type="caution">
    <text evidence="2">The sequence shown here is derived from an EMBL/GenBank/DDBJ whole genome shotgun (WGS) entry which is preliminary data.</text>
</comment>
<organism evidence="2 3">
    <name type="scientific">Paracholeplasma vituli</name>
    <dbReference type="NCBI Taxonomy" id="69473"/>
    <lineage>
        <taxon>Bacteria</taxon>
        <taxon>Bacillati</taxon>
        <taxon>Mycoplasmatota</taxon>
        <taxon>Mollicutes</taxon>
        <taxon>Acholeplasmatales</taxon>
        <taxon>Acholeplasmataceae</taxon>
        <taxon>Paracholeplasma</taxon>
    </lineage>
</organism>
<dbReference type="Pfam" id="PF01424">
    <property type="entry name" value="R3H"/>
    <property type="match status" value="1"/>
</dbReference>
<name>A0ABT2PTD8_9MOLU</name>
<dbReference type="PANTHER" id="PTHR35800:SF1">
    <property type="entry name" value="RNA-BINDING PROTEIN KHPB"/>
    <property type="match status" value="1"/>
</dbReference>
<protein>
    <submittedName>
        <fullName evidence="2">KH domain-containing protein</fullName>
    </submittedName>
</protein>
<proteinExistence type="predicted"/>
<dbReference type="EMBL" id="JAOEGN010000001">
    <property type="protein sequence ID" value="MCU0104211.1"/>
    <property type="molecule type" value="Genomic_DNA"/>
</dbReference>
<accession>A0ABT2PTD8</accession>
<evidence type="ECO:0000313" key="3">
    <source>
        <dbReference type="Proteomes" id="UP001209076"/>
    </source>
</evidence>